<dbReference type="InterPro" id="IPR021109">
    <property type="entry name" value="Peptidase_aspartic_dom_sf"/>
</dbReference>
<keyword evidence="1" id="KW-0645">Protease</keyword>
<dbReference type="EMBL" id="VLKO01000002">
    <property type="protein sequence ID" value="TWI02377.1"/>
    <property type="molecule type" value="Genomic_DNA"/>
</dbReference>
<gene>
    <name evidence="1" type="ORF">IQ05_00626</name>
</gene>
<evidence type="ECO:0000313" key="1">
    <source>
        <dbReference type="EMBL" id="TWI02377.1"/>
    </source>
</evidence>
<sequence>MRKILFIFVTITLFINFGYSQQIIEMEKINGTYQIPCKVNGIPMKFIFDTGATDVTISVIEAKFLLKQGLITKEDFIENTNYKIANGDIIEGTKIYLKTIDIDGIILRNIQASIIFQQNAPLLLGQSAIEQLGKYSIDRNKLIIENPSSKNEQQHPEVLETINWINEQFENNIAIPGSKYFLKNIMFIKNQPFIILGSEEDFCGEPCEIPIKKIKTVTFQEMRHNSGDIVQQQLRFETKNNEEIIWFKNEESNCGQEGTYMFINLNNSVNNNNLIYKIKEAFTRIMMIYGNDGKE</sequence>
<name>A0ABY3FMI7_9FLAO</name>
<dbReference type="RefSeq" id="WP_144889669.1">
    <property type="nucleotide sequence ID" value="NZ_VLKO01000002.1"/>
</dbReference>
<evidence type="ECO:0000313" key="2">
    <source>
        <dbReference type="Proteomes" id="UP000317519"/>
    </source>
</evidence>
<dbReference type="InterPro" id="IPR011969">
    <property type="entry name" value="Clan_AA_Asp_peptidase_C"/>
</dbReference>
<keyword evidence="1" id="KW-0378">Hydrolase</keyword>
<comment type="caution">
    <text evidence="1">The sequence shown here is derived from an EMBL/GenBank/DDBJ whole genome shotgun (WGS) entry which is preliminary data.</text>
</comment>
<dbReference type="CDD" id="cd05483">
    <property type="entry name" value="retropepsin_like_bacteria"/>
    <property type="match status" value="1"/>
</dbReference>
<dbReference type="Proteomes" id="UP000317519">
    <property type="component" value="Unassembled WGS sequence"/>
</dbReference>
<dbReference type="InterPro" id="IPR034122">
    <property type="entry name" value="Retropepsin-like_bacterial"/>
</dbReference>
<keyword evidence="2" id="KW-1185">Reference proteome</keyword>
<dbReference type="Gene3D" id="2.40.70.10">
    <property type="entry name" value="Acid Proteases"/>
    <property type="match status" value="1"/>
</dbReference>
<dbReference type="GO" id="GO:0008233">
    <property type="term" value="F:peptidase activity"/>
    <property type="evidence" value="ECO:0007669"/>
    <property type="project" value="UniProtKB-KW"/>
</dbReference>
<accession>A0ABY3FMI7</accession>
<organism evidence="1 2">
    <name type="scientific">Flavobacterium tiangeerense</name>
    <dbReference type="NCBI Taxonomy" id="459471"/>
    <lineage>
        <taxon>Bacteria</taxon>
        <taxon>Pseudomonadati</taxon>
        <taxon>Bacteroidota</taxon>
        <taxon>Flavobacteriia</taxon>
        <taxon>Flavobacteriales</taxon>
        <taxon>Flavobacteriaceae</taxon>
        <taxon>Flavobacterium</taxon>
    </lineage>
</organism>
<protein>
    <submittedName>
        <fullName evidence="1">Aspartyl protease family protein</fullName>
    </submittedName>
</protein>
<dbReference type="GO" id="GO:0006508">
    <property type="term" value="P:proteolysis"/>
    <property type="evidence" value="ECO:0007669"/>
    <property type="project" value="UniProtKB-KW"/>
</dbReference>
<dbReference type="Pfam" id="PF13975">
    <property type="entry name" value="gag-asp_proteas"/>
    <property type="match status" value="1"/>
</dbReference>
<proteinExistence type="predicted"/>
<dbReference type="NCBIfam" id="TIGR02281">
    <property type="entry name" value="clan_AA_DTGA"/>
    <property type="match status" value="1"/>
</dbReference>
<dbReference type="SUPFAM" id="SSF50630">
    <property type="entry name" value="Acid proteases"/>
    <property type="match status" value="1"/>
</dbReference>
<reference evidence="1 2" key="1">
    <citation type="journal article" date="2015" name="Stand. Genomic Sci.">
        <title>Genomic Encyclopedia of Bacterial and Archaeal Type Strains, Phase III: the genomes of soil and plant-associated and newly described type strains.</title>
        <authorList>
            <person name="Whitman W.B."/>
            <person name="Woyke T."/>
            <person name="Klenk H.P."/>
            <person name="Zhou Y."/>
            <person name="Lilburn T.G."/>
            <person name="Beck B.J."/>
            <person name="De Vos P."/>
            <person name="Vandamme P."/>
            <person name="Eisen J.A."/>
            <person name="Garrity G."/>
            <person name="Hugenholtz P."/>
            <person name="Kyrpides N.C."/>
        </authorList>
    </citation>
    <scope>NUCLEOTIDE SEQUENCE [LARGE SCALE GENOMIC DNA]</scope>
    <source>
        <strain evidence="1 2">CGMCC 1.6847</strain>
    </source>
</reference>